<dbReference type="PROSITE" id="PS50304">
    <property type="entry name" value="TUDOR"/>
    <property type="match status" value="3"/>
</dbReference>
<feature type="non-terminal residue" evidence="2">
    <location>
        <position position="663"/>
    </location>
</feature>
<dbReference type="FunFam" id="2.30.30.140:FF:000048">
    <property type="entry name" value="Tudor domain containing 1"/>
    <property type="match status" value="2"/>
</dbReference>
<sequence length="663" mass="74049">DKLAELQASLSEYCGQVSPRSDFYPTIGDICCAQFSEDDQWYRASVLAYASEQSVLVGYVDYGNFEILSLTRLCPITPKLLELPMQAIKCVLAGVKPSLGIWTPEAISLMKKIVQNKMITVKVADKLENSSLVELVDESVTPHVSIAQALRDAGFAVREAGVLAEKPSVAKEASVALGIEAKLNPLEWTWVEMVVDQTVDVVVCMMYSPGEFYCHVLQEDALKKLDDLNKSLAEYCQQKVPSDFKAEVGQPCCAFFAGDGNWYRALVKEILPDENIKVHFVDYGNMEEVTADELRMIPSNFLKLPFQGIRCWLVDIQPRNKHWTEEAIARFQTCIAGIKLQARVVEITGQGVGIELTDLSTTYPRIISDVLIDEHLVLKTSSPCGDLTNNRAISKCDLQVDILGLQAISSPEQWRTIELPVNKTVQATILEIINPHLFYALPNEMPEDQERLCILTAELLEYCNTQKSRVSYRPKIGDACCAKYTSDDFWYRAIVLGTSDADVKVLYADYGNTETLPLSRVQPISSSHLELPFQIIKCSLEGLMELNGSCSQLVVELLKNLILNQSVMLSVKGVIKNLHTVSVEKCSENGTINVAEKLVTYGLAKNITSKKQSALSTEKTCRMNCCCTELQKQVEKHEQILLFLLNNPTNQNKFIEMKKLLKS</sequence>
<evidence type="ECO:0000313" key="2">
    <source>
        <dbReference type="EMBL" id="VCW97936.1"/>
    </source>
</evidence>
<dbReference type="InterPro" id="IPR002999">
    <property type="entry name" value="Tudor"/>
</dbReference>
<feature type="domain" description="Tudor" evidence="1">
    <location>
        <begin position="473"/>
        <end position="531"/>
    </location>
</feature>
<dbReference type="Gene3D" id="2.40.50.90">
    <property type="match status" value="3"/>
</dbReference>
<feature type="domain" description="Tudor" evidence="1">
    <location>
        <begin position="245"/>
        <end position="304"/>
    </location>
</feature>
<dbReference type="Gene3D" id="2.30.30.140">
    <property type="match status" value="3"/>
</dbReference>
<dbReference type="PANTHER" id="PTHR22948">
    <property type="entry name" value="TUDOR DOMAIN CONTAINING PROTEIN"/>
    <property type="match status" value="1"/>
</dbReference>
<dbReference type="InterPro" id="IPR047378">
    <property type="entry name" value="Tudor_TDRD1_rpt3"/>
</dbReference>
<dbReference type="Proteomes" id="UP000269945">
    <property type="component" value="Unassembled WGS sequence"/>
</dbReference>
<dbReference type="FunFam" id="2.30.30.140:FF:000081">
    <property type="entry name" value="Tudor domain-containing protein 1"/>
    <property type="match status" value="1"/>
</dbReference>
<feature type="domain" description="Tudor" evidence="1">
    <location>
        <begin position="24"/>
        <end position="83"/>
    </location>
</feature>
<dbReference type="GO" id="GO:0043186">
    <property type="term" value="C:P granule"/>
    <property type="evidence" value="ECO:0007669"/>
    <property type="project" value="TreeGrafter"/>
</dbReference>
<keyword evidence="3" id="KW-1185">Reference proteome</keyword>
<dbReference type="Pfam" id="PF00567">
    <property type="entry name" value="TUDOR"/>
    <property type="match status" value="3"/>
</dbReference>
<dbReference type="EMBL" id="CYRY02023739">
    <property type="protein sequence ID" value="VCW97936.1"/>
    <property type="molecule type" value="Genomic_DNA"/>
</dbReference>
<dbReference type="InterPro" id="IPR047377">
    <property type="entry name" value="Tudor_TDRD1_rpt2"/>
</dbReference>
<name>A0A9X9LW95_GULGU</name>
<organism evidence="2 3">
    <name type="scientific">Gulo gulo</name>
    <name type="common">Wolverine</name>
    <name type="synonym">Gluton</name>
    <dbReference type="NCBI Taxonomy" id="48420"/>
    <lineage>
        <taxon>Eukaryota</taxon>
        <taxon>Metazoa</taxon>
        <taxon>Chordata</taxon>
        <taxon>Craniata</taxon>
        <taxon>Vertebrata</taxon>
        <taxon>Euteleostomi</taxon>
        <taxon>Mammalia</taxon>
        <taxon>Eutheria</taxon>
        <taxon>Laurasiatheria</taxon>
        <taxon>Carnivora</taxon>
        <taxon>Caniformia</taxon>
        <taxon>Musteloidea</taxon>
        <taxon>Mustelidae</taxon>
        <taxon>Guloninae</taxon>
        <taxon>Gulo</taxon>
    </lineage>
</organism>
<evidence type="ECO:0000313" key="3">
    <source>
        <dbReference type="Proteomes" id="UP000269945"/>
    </source>
</evidence>
<protein>
    <recommendedName>
        <fullName evidence="1">Tudor domain-containing protein</fullName>
    </recommendedName>
</protein>
<gene>
    <name evidence="2" type="ORF">BN2614_LOCUS3</name>
</gene>
<reference evidence="2 3" key="1">
    <citation type="submission" date="2018-10" db="EMBL/GenBank/DDBJ databases">
        <authorList>
            <person name="Ekblom R."/>
            <person name="Jareborg N."/>
        </authorList>
    </citation>
    <scope>NUCLEOTIDE SEQUENCE [LARGE SCALE GENOMIC DNA]</scope>
    <source>
        <tissue evidence="2">Muscle</tissue>
    </source>
</reference>
<dbReference type="GO" id="GO:0007283">
    <property type="term" value="P:spermatogenesis"/>
    <property type="evidence" value="ECO:0007669"/>
    <property type="project" value="TreeGrafter"/>
</dbReference>
<dbReference type="SMART" id="SM00333">
    <property type="entry name" value="TUDOR"/>
    <property type="match status" value="3"/>
</dbReference>
<dbReference type="GO" id="GO:0030719">
    <property type="term" value="P:P granule organization"/>
    <property type="evidence" value="ECO:0007669"/>
    <property type="project" value="TreeGrafter"/>
</dbReference>
<evidence type="ECO:0000259" key="1">
    <source>
        <dbReference type="PROSITE" id="PS50304"/>
    </source>
</evidence>
<dbReference type="CDD" id="cd20409">
    <property type="entry name" value="Tudor_TDRD1_rpt2"/>
    <property type="match status" value="1"/>
</dbReference>
<dbReference type="SUPFAM" id="SSF63748">
    <property type="entry name" value="Tudor/PWWP/MBT"/>
    <property type="match status" value="3"/>
</dbReference>
<dbReference type="AlphaFoldDB" id="A0A9X9LW95"/>
<accession>A0A9X9LW95</accession>
<dbReference type="PANTHER" id="PTHR22948:SF4">
    <property type="entry name" value="TUDOR DOMAIN-CONTAINING PROTEIN 1"/>
    <property type="match status" value="1"/>
</dbReference>
<proteinExistence type="predicted"/>
<dbReference type="InterPro" id="IPR050621">
    <property type="entry name" value="Tudor_domain_containing"/>
</dbReference>
<dbReference type="GO" id="GO:0034587">
    <property type="term" value="P:piRNA processing"/>
    <property type="evidence" value="ECO:0007669"/>
    <property type="project" value="TreeGrafter"/>
</dbReference>
<comment type="caution">
    <text evidence="2">The sequence shown here is derived from an EMBL/GenBank/DDBJ whole genome shotgun (WGS) entry which is preliminary data.</text>
</comment>
<dbReference type="CDD" id="cd20410">
    <property type="entry name" value="Tudor_TDRD1_rpt3"/>
    <property type="match status" value="1"/>
</dbReference>
<dbReference type="InterPro" id="IPR035437">
    <property type="entry name" value="SNase_OB-fold_sf"/>
</dbReference>